<keyword evidence="6" id="KW-1185">Reference proteome</keyword>
<comment type="caution">
    <text evidence="5">The sequence shown here is derived from an EMBL/GenBank/DDBJ whole genome shotgun (WGS) entry which is preliminary data.</text>
</comment>
<evidence type="ECO:0000256" key="2">
    <source>
        <dbReference type="ARBA" id="ARBA00022525"/>
    </source>
</evidence>
<evidence type="ECO:0000256" key="1">
    <source>
        <dbReference type="ARBA" id="ARBA00004613"/>
    </source>
</evidence>
<protein>
    <submittedName>
        <fullName evidence="5">DNRLRE domain-containing protein</fullName>
    </submittedName>
</protein>
<gene>
    <name evidence="5" type="ORF">ACFSCX_06715</name>
</gene>
<dbReference type="EMBL" id="JBHUEM010000005">
    <property type="protein sequence ID" value="MFD1736256.1"/>
    <property type="molecule type" value="Genomic_DNA"/>
</dbReference>
<evidence type="ECO:0000256" key="3">
    <source>
        <dbReference type="ARBA" id="ARBA00022729"/>
    </source>
</evidence>
<keyword evidence="2" id="KW-0964">Secreted</keyword>
<evidence type="ECO:0000259" key="4">
    <source>
        <dbReference type="Pfam" id="PF24517"/>
    </source>
</evidence>
<keyword evidence="3" id="KW-0732">Signal</keyword>
<accession>A0ABW4LP46</accession>
<organism evidence="5 6">
    <name type="scientific">Bacillus salitolerans</name>
    <dbReference type="NCBI Taxonomy" id="1437434"/>
    <lineage>
        <taxon>Bacteria</taxon>
        <taxon>Bacillati</taxon>
        <taxon>Bacillota</taxon>
        <taxon>Bacilli</taxon>
        <taxon>Bacillales</taxon>
        <taxon>Bacillaceae</taxon>
        <taxon>Bacillus</taxon>
    </lineage>
</organism>
<proteinExistence type="predicted"/>
<dbReference type="Proteomes" id="UP001597214">
    <property type="component" value="Unassembled WGS sequence"/>
</dbReference>
<feature type="domain" description="Carbohydrate-binding module family 96" evidence="4">
    <location>
        <begin position="41"/>
        <end position="125"/>
    </location>
</feature>
<reference evidence="6" key="1">
    <citation type="journal article" date="2019" name="Int. J. Syst. Evol. Microbiol.">
        <title>The Global Catalogue of Microorganisms (GCM) 10K type strain sequencing project: providing services to taxonomists for standard genome sequencing and annotation.</title>
        <authorList>
            <consortium name="The Broad Institute Genomics Platform"/>
            <consortium name="The Broad Institute Genome Sequencing Center for Infectious Disease"/>
            <person name="Wu L."/>
            <person name="Ma J."/>
        </authorList>
    </citation>
    <scope>NUCLEOTIDE SEQUENCE [LARGE SCALE GENOMIC DNA]</scope>
    <source>
        <strain evidence="6">CCUG 49339</strain>
    </source>
</reference>
<evidence type="ECO:0000313" key="6">
    <source>
        <dbReference type="Proteomes" id="UP001597214"/>
    </source>
</evidence>
<dbReference type="Pfam" id="PF24517">
    <property type="entry name" value="CBM96"/>
    <property type="match status" value="1"/>
</dbReference>
<name>A0ABW4LP46_9BACI</name>
<comment type="subcellular location">
    <subcellularLocation>
        <location evidence="1">Secreted</location>
    </subcellularLocation>
</comment>
<sequence length="155" mass="17117">MKKASLSCILLLIIGILIFVSYKGVIGKAYAQSTTIIADNNNTHDTYVNGEPSSTGNIYGNQTQLVFGPEPGGRWMTFIKIDLSSIPVSQVDDAKLRLYVYGGTNLNSTITLYAREVTQAWDEATEDAYAGPSFLWTTTPSKTFLDTYRGWINLM</sequence>
<evidence type="ECO:0000313" key="5">
    <source>
        <dbReference type="EMBL" id="MFD1736256.1"/>
    </source>
</evidence>
<dbReference type="RefSeq" id="WP_377927404.1">
    <property type="nucleotide sequence ID" value="NZ_JBHUEM010000005.1"/>
</dbReference>
<dbReference type="NCBIfam" id="NF033679">
    <property type="entry name" value="DNRLRE_dom"/>
    <property type="match status" value="1"/>
</dbReference>
<dbReference type="InterPro" id="IPR055372">
    <property type="entry name" value="CBM96"/>
</dbReference>